<feature type="transmembrane region" description="Helical" evidence="4">
    <location>
        <begin position="451"/>
        <end position="471"/>
    </location>
</feature>
<evidence type="ECO:0000256" key="4">
    <source>
        <dbReference type="SAM" id="Phobius"/>
    </source>
</evidence>
<dbReference type="Proteomes" id="UP000008984">
    <property type="component" value="Unassembled WGS sequence"/>
</dbReference>
<evidence type="ECO:0000313" key="6">
    <source>
        <dbReference type="EMBL" id="EGR50338.1"/>
    </source>
</evidence>
<sequence length="474" mass="52732">MSISAVECDCEPYESCVKIVQHVAHGHNGQSTRAPAKVQLTPRTSTYQFESPETTRVTHRLHPTEHTFEEIQVKTVTAATGRRPDSHINFQFVVELWADLGSQHPARFFKVAFKNSVTVSLRGLLSRTIDLSSSVHGKGRQAGLSPIRATRRLQRDLPHSSLLSWFRRGFRPRPRLRPGHRRIEWTCDCGVDLYGDFSQEEPSDLDALEASLRSPARQNTSPENESPDAEVIGGTPSNSLQSNLSLWTAGTAASLTLTVASSVELHSRFLALCVNTGGMYKKLAELDTTRIKSDSEAFSLMKQAYLEHRGLRSRLSLLIKPVTVEFVRFTLWNLRHGYVSITDRPNSMPPKTAIDYDFIPQPMPPQVFIHYLLHGDGDLSPNRHTWLPRLPQRLNGKVLHCGEAAEGWGIHVVEGPNRVAIFWVIILTALAGVLMSALWSSIRGDIQGGMGLGALIVALPSVLMTAFLFRLEAI</sequence>
<gene>
    <name evidence="6" type="ORF">TRIREDRAFT_105356</name>
</gene>
<evidence type="ECO:0000256" key="3">
    <source>
        <dbReference type="SAM" id="MobiDB-lite"/>
    </source>
</evidence>
<dbReference type="Gene3D" id="2.60.40.1390">
    <property type="entry name" value="NDT80 DNA-binding domain"/>
    <property type="match status" value="1"/>
</dbReference>
<dbReference type="SUPFAM" id="SSF49417">
    <property type="entry name" value="p53-like transcription factors"/>
    <property type="match status" value="1"/>
</dbReference>
<keyword evidence="4" id="KW-0472">Membrane</keyword>
<dbReference type="AlphaFoldDB" id="G0RE71"/>
<organism evidence="7">
    <name type="scientific">Hypocrea jecorina (strain QM6a)</name>
    <name type="common">Trichoderma reesei</name>
    <dbReference type="NCBI Taxonomy" id="431241"/>
    <lineage>
        <taxon>Eukaryota</taxon>
        <taxon>Fungi</taxon>
        <taxon>Dikarya</taxon>
        <taxon>Ascomycota</taxon>
        <taxon>Pezizomycotina</taxon>
        <taxon>Sordariomycetes</taxon>
        <taxon>Hypocreomycetidae</taxon>
        <taxon>Hypocreales</taxon>
        <taxon>Hypocreaceae</taxon>
        <taxon>Trichoderma</taxon>
    </lineage>
</organism>
<evidence type="ECO:0000313" key="7">
    <source>
        <dbReference type="Proteomes" id="UP000008984"/>
    </source>
</evidence>
<proteinExistence type="predicted"/>
<dbReference type="RefSeq" id="XP_006963834.1">
    <property type="nucleotide sequence ID" value="XM_006963772.1"/>
</dbReference>
<dbReference type="InterPro" id="IPR037141">
    <property type="entry name" value="NDT80_DNA-bd_dom_sf"/>
</dbReference>
<keyword evidence="1 2" id="KW-0238">DNA-binding</keyword>
<dbReference type="HOGENOM" id="CLU_045715_0_0_1"/>
<keyword evidence="7" id="KW-1185">Reference proteome</keyword>
<dbReference type="GO" id="GO:0003677">
    <property type="term" value="F:DNA binding"/>
    <property type="evidence" value="ECO:0007669"/>
    <property type="project" value="UniProtKB-KW"/>
</dbReference>
<evidence type="ECO:0000256" key="1">
    <source>
        <dbReference type="ARBA" id="ARBA00023125"/>
    </source>
</evidence>
<dbReference type="GO" id="GO:0003700">
    <property type="term" value="F:DNA-binding transcription factor activity"/>
    <property type="evidence" value="ECO:0007669"/>
    <property type="project" value="UniProtKB-UniRule"/>
</dbReference>
<dbReference type="KEGG" id="tre:TRIREDRAFT_105356"/>
<feature type="domain" description="NDT80" evidence="5">
    <location>
        <begin position="1"/>
        <end position="133"/>
    </location>
</feature>
<dbReference type="EMBL" id="GL985060">
    <property type="protein sequence ID" value="EGR50338.1"/>
    <property type="molecule type" value="Genomic_DNA"/>
</dbReference>
<dbReference type="VEuPathDB" id="FungiDB:TRIREDRAFT_105356"/>
<keyword evidence="4" id="KW-0812">Transmembrane</keyword>
<dbReference type="OrthoDB" id="409136at2759"/>
<keyword evidence="4" id="KW-1133">Transmembrane helix</keyword>
<evidence type="ECO:0000256" key="2">
    <source>
        <dbReference type="PROSITE-ProRule" id="PRU00850"/>
    </source>
</evidence>
<dbReference type="PROSITE" id="PS51517">
    <property type="entry name" value="NDT80"/>
    <property type="match status" value="1"/>
</dbReference>
<dbReference type="eggNOG" id="ENOG502STM2">
    <property type="taxonomic scope" value="Eukaryota"/>
</dbReference>
<feature type="region of interest" description="Disordered" evidence="3">
    <location>
        <begin position="213"/>
        <end position="235"/>
    </location>
</feature>
<accession>G0RE71</accession>
<dbReference type="GeneID" id="18481020"/>
<feature type="transmembrane region" description="Helical" evidence="4">
    <location>
        <begin position="420"/>
        <end position="439"/>
    </location>
</feature>
<feature type="DNA-binding region" description="NDT80" evidence="2">
    <location>
        <begin position="1"/>
        <end position="133"/>
    </location>
</feature>
<dbReference type="InterPro" id="IPR008967">
    <property type="entry name" value="p53-like_TF_DNA-bd_sf"/>
</dbReference>
<reference evidence="6 7" key="1">
    <citation type="journal article" date="2008" name="Nat. Biotechnol.">
        <title>Genome sequencing and analysis of the biomass-degrading fungus Trichoderma reesei (syn. Hypocrea jecorina).</title>
        <authorList>
            <person name="Martinez D."/>
            <person name="Berka R.M."/>
            <person name="Henrissat B."/>
            <person name="Saloheimo M."/>
            <person name="Arvas M."/>
            <person name="Baker S.E."/>
            <person name="Chapman J."/>
            <person name="Chertkov O."/>
            <person name="Coutinho P.M."/>
            <person name="Cullen D."/>
            <person name="Danchin E.G."/>
            <person name="Grigoriev I.V."/>
            <person name="Harris P."/>
            <person name="Jackson M."/>
            <person name="Kubicek C.P."/>
            <person name="Han C.S."/>
            <person name="Ho I."/>
            <person name="Larrondo L.F."/>
            <person name="de Leon A.L."/>
            <person name="Magnuson J.K."/>
            <person name="Merino S."/>
            <person name="Misra M."/>
            <person name="Nelson B."/>
            <person name="Putnam N."/>
            <person name="Robbertse B."/>
            <person name="Salamov A.A."/>
            <person name="Schmoll M."/>
            <person name="Terry A."/>
            <person name="Thayer N."/>
            <person name="Westerholm-Parvinen A."/>
            <person name="Schoch C.L."/>
            <person name="Yao J."/>
            <person name="Barabote R."/>
            <person name="Nelson M.A."/>
            <person name="Detter C."/>
            <person name="Bruce D."/>
            <person name="Kuske C.R."/>
            <person name="Xie G."/>
            <person name="Richardson P."/>
            <person name="Rokhsar D.S."/>
            <person name="Lucas S.M."/>
            <person name="Rubin E.M."/>
            <person name="Dunn-Coleman N."/>
            <person name="Ward M."/>
            <person name="Brettin T.S."/>
        </authorList>
    </citation>
    <scope>NUCLEOTIDE SEQUENCE [LARGE SCALE GENOMIC DNA]</scope>
    <source>
        <strain evidence="6 7">QM6a</strain>
    </source>
</reference>
<protein>
    <submittedName>
        <fullName evidence="6">Predicted protein</fullName>
    </submittedName>
</protein>
<dbReference type="InterPro" id="IPR024061">
    <property type="entry name" value="NDT80_DNA-bd_dom"/>
</dbReference>
<name>G0RE71_HYPJQ</name>
<evidence type="ECO:0000259" key="5">
    <source>
        <dbReference type="PROSITE" id="PS51517"/>
    </source>
</evidence>